<keyword evidence="2" id="KW-0472">Membrane</keyword>
<keyword evidence="2" id="KW-1133">Transmembrane helix</keyword>
<dbReference type="EMBL" id="BAAFSV010000002">
    <property type="protein sequence ID" value="GAB1314548.1"/>
    <property type="molecule type" value="Genomic_DNA"/>
</dbReference>
<feature type="region of interest" description="Disordered" evidence="1">
    <location>
        <begin position="126"/>
        <end position="148"/>
    </location>
</feature>
<reference evidence="3 4" key="1">
    <citation type="submission" date="2024-09" db="EMBL/GenBank/DDBJ databases">
        <title>Itraconazole resistance in Madurella fahalii resulting from another homologue of gene encoding cytochrome P450 14-alpha sterol demethylase (CYP51).</title>
        <authorList>
            <person name="Yoshioka I."/>
            <person name="Fahal A.H."/>
            <person name="Kaneko S."/>
            <person name="Yaguchi T."/>
        </authorList>
    </citation>
    <scope>NUCLEOTIDE SEQUENCE [LARGE SCALE GENOMIC DNA]</scope>
    <source>
        <strain evidence="3 4">IFM 68171</strain>
    </source>
</reference>
<feature type="transmembrane region" description="Helical" evidence="2">
    <location>
        <begin position="281"/>
        <end position="303"/>
    </location>
</feature>
<keyword evidence="2" id="KW-0812">Transmembrane</keyword>
<protein>
    <submittedName>
        <fullName evidence="3">Solute carrier family 40 protein</fullName>
    </submittedName>
</protein>
<dbReference type="RefSeq" id="XP_070916279.1">
    <property type="nucleotide sequence ID" value="XM_071060178.1"/>
</dbReference>
<feature type="transmembrane region" description="Helical" evidence="2">
    <location>
        <begin position="47"/>
        <end position="66"/>
    </location>
</feature>
<sequence>MAPTLFHGLVVPRAATNGTMNDDILSVLMLIGPDIIQKAVAQLAGHVITPVAFSFGWVAYAVSALLRTFGDGRLMPDADMANTNVIGADSGHSRATTSWVLGRLLRDADDRVDHEMRDEQNHVPPVFAGEIKSPSSSESAEKVAGSPSSRPKWEALRVTVYDVDDEPPVPHGVPTRDWVWYSGLVVIFIQLIISIIPWIVTGDWGTFLVTAGGNALALIGGSLPQWRSEKWACPRKGGATVTITQGNGSRHAIVILGKRKQGVGLDLEILARGTRTAVPSLFTRIASALLALLWIVLLVTVAGFEENSWYLLCIGLLGSIQNLYAAGAARQLGALGIHLKHRETIRGIDGKKVAGVLKELEEKYPMVGTSLVPVFFPGSLRVKGDDLQFWQKAMDKRVGTNDYGTRVDGAQTTIVVEP</sequence>
<name>A0ABQ0G9U9_9PEZI</name>
<proteinExistence type="predicted"/>
<evidence type="ECO:0000313" key="4">
    <source>
        <dbReference type="Proteomes" id="UP001628179"/>
    </source>
</evidence>
<evidence type="ECO:0000256" key="2">
    <source>
        <dbReference type="SAM" id="Phobius"/>
    </source>
</evidence>
<dbReference type="Proteomes" id="UP001628179">
    <property type="component" value="Unassembled WGS sequence"/>
</dbReference>
<comment type="caution">
    <text evidence="3">The sequence shown here is derived from an EMBL/GenBank/DDBJ whole genome shotgun (WGS) entry which is preliminary data.</text>
</comment>
<feature type="transmembrane region" description="Helical" evidence="2">
    <location>
        <begin position="178"/>
        <end position="200"/>
    </location>
</feature>
<evidence type="ECO:0000256" key="1">
    <source>
        <dbReference type="SAM" id="MobiDB-lite"/>
    </source>
</evidence>
<accession>A0ABQ0G9U9</accession>
<organism evidence="3 4">
    <name type="scientific">Madurella fahalii</name>
    <dbReference type="NCBI Taxonomy" id="1157608"/>
    <lineage>
        <taxon>Eukaryota</taxon>
        <taxon>Fungi</taxon>
        <taxon>Dikarya</taxon>
        <taxon>Ascomycota</taxon>
        <taxon>Pezizomycotina</taxon>
        <taxon>Sordariomycetes</taxon>
        <taxon>Sordariomycetidae</taxon>
        <taxon>Sordariales</taxon>
        <taxon>Sordariales incertae sedis</taxon>
        <taxon>Madurella</taxon>
    </lineage>
</organism>
<gene>
    <name evidence="3" type="ORF">MFIFM68171_04758</name>
</gene>
<dbReference type="GeneID" id="98175501"/>
<keyword evidence="4" id="KW-1185">Reference proteome</keyword>
<evidence type="ECO:0000313" key="3">
    <source>
        <dbReference type="EMBL" id="GAB1314548.1"/>
    </source>
</evidence>
<feature type="transmembrane region" description="Helical" evidence="2">
    <location>
        <begin position="206"/>
        <end position="226"/>
    </location>
</feature>